<dbReference type="SUPFAM" id="SSF88723">
    <property type="entry name" value="PIN domain-like"/>
    <property type="match status" value="1"/>
</dbReference>
<organism evidence="2 3">
    <name type="scientific">Agrobacterium phage Atu_ph04</name>
    <dbReference type="NCBI Taxonomy" id="2024263"/>
    <lineage>
        <taxon>Viruses</taxon>
        <taxon>Duplodnaviria</taxon>
        <taxon>Heunggongvirae</taxon>
        <taxon>Uroviricota</taxon>
        <taxon>Caudoviricetes</taxon>
        <taxon>Pootjesviridae</taxon>
        <taxon>Rollinsvirus</taxon>
        <taxon>Rollinsvirus ph04</taxon>
    </lineage>
</organism>
<dbReference type="GO" id="GO:0003677">
    <property type="term" value="F:DNA binding"/>
    <property type="evidence" value="ECO:0007669"/>
    <property type="project" value="InterPro"/>
</dbReference>
<evidence type="ECO:0000313" key="3">
    <source>
        <dbReference type="Proteomes" id="UP000226396"/>
    </source>
</evidence>
<keyword evidence="2" id="KW-0378">Hydrolase</keyword>
<dbReference type="InterPro" id="IPR002421">
    <property type="entry name" value="5-3_exonuclease"/>
</dbReference>
<proteinExistence type="predicted"/>
<dbReference type="InterPro" id="IPR036279">
    <property type="entry name" value="5-3_exonuclease_C_sf"/>
</dbReference>
<accession>A0A223VZN1</accession>
<reference evidence="2 3" key="1">
    <citation type="submission" date="2017-06" db="EMBL/GenBank/DDBJ databases">
        <authorList>
            <person name="Kim H.J."/>
            <person name="Triplett B.A."/>
        </authorList>
    </citation>
    <scope>NUCLEOTIDE SEQUENCE [LARGE SCALE GENOMIC DNA]</scope>
</reference>
<dbReference type="GO" id="GO:0004523">
    <property type="term" value="F:RNA-DNA hybrid ribonuclease activity"/>
    <property type="evidence" value="ECO:0007669"/>
    <property type="project" value="UniProtKB-EC"/>
</dbReference>
<dbReference type="Gene3D" id="1.10.150.20">
    <property type="entry name" value="5' to 3' exonuclease, C-terminal subdomain"/>
    <property type="match status" value="1"/>
</dbReference>
<dbReference type="Pfam" id="PF02739">
    <property type="entry name" value="5_3_exonuc_N"/>
    <property type="match status" value="1"/>
</dbReference>
<dbReference type="GO" id="GO:0008409">
    <property type="term" value="F:5'-3' exonuclease activity"/>
    <property type="evidence" value="ECO:0007669"/>
    <property type="project" value="InterPro"/>
</dbReference>
<protein>
    <submittedName>
        <fullName evidence="2">Ribonuclease H</fullName>
        <ecNumber evidence="2">3.1.26.4</ecNumber>
    </submittedName>
</protein>
<dbReference type="Proteomes" id="UP000226396">
    <property type="component" value="Segment"/>
</dbReference>
<sequence>MILVDWRNVSHAAIAVAQAKGENVAATGAQLLLGKIRNFNVDFREEFGELVLCNDHISWRNRVFEHYKGQRRLNRINNVDTDQLHPLHEVFDLIKDFWDKMVETGPFKCIKLKGAEADDIIAILARTPGKHIVVSADKDISQLTRFKNVTYFNPIKKMKIDNGPDFWHYLVVRGDPGDGVPNILSDDDTFMVPGKRQRQLRQTVVDQIVNSADPEQEILSMKFSGIFSEQVLKNYKRNKRLIDLTQIPSGLRDLVIEKSRETVPQRDMMNMIMKLGVPFYASKLHDFVPNTKIQATNLDDMF</sequence>
<evidence type="ECO:0000259" key="1">
    <source>
        <dbReference type="SMART" id="SM00475"/>
    </source>
</evidence>
<evidence type="ECO:0000313" key="2">
    <source>
        <dbReference type="EMBL" id="ASV44623.1"/>
    </source>
</evidence>
<dbReference type="SMART" id="SM00475">
    <property type="entry name" value="53EXOc"/>
    <property type="match status" value="1"/>
</dbReference>
<dbReference type="InterPro" id="IPR029060">
    <property type="entry name" value="PIN-like_dom_sf"/>
</dbReference>
<dbReference type="GeneID" id="77938972"/>
<keyword evidence="3" id="KW-1185">Reference proteome</keyword>
<dbReference type="EC" id="3.1.26.4" evidence="2"/>
<dbReference type="KEGG" id="vg:77938972"/>
<dbReference type="EMBL" id="MF403007">
    <property type="protein sequence ID" value="ASV44623.1"/>
    <property type="molecule type" value="Genomic_DNA"/>
</dbReference>
<dbReference type="SUPFAM" id="SSF47807">
    <property type="entry name" value="5' to 3' exonuclease, C-terminal subdomain"/>
    <property type="match status" value="1"/>
</dbReference>
<dbReference type="InterPro" id="IPR020046">
    <property type="entry name" value="5-3_exonucl_a-hlix_arch_N"/>
</dbReference>
<name>A0A223VZN1_9CAUD</name>
<dbReference type="RefSeq" id="YP_010662955.1">
    <property type="nucleotide sequence ID" value="NC_070890.1"/>
</dbReference>
<feature type="domain" description="5'-3' exonuclease" evidence="1">
    <location>
        <begin position="10"/>
        <end position="262"/>
    </location>
</feature>
<dbReference type="Gene3D" id="3.40.50.1010">
    <property type="entry name" value="5'-nuclease"/>
    <property type="match status" value="1"/>
</dbReference>